<dbReference type="AlphaFoldDB" id="Q1CW73"/>
<evidence type="ECO:0000313" key="2">
    <source>
        <dbReference type="Proteomes" id="UP000002402"/>
    </source>
</evidence>
<sequence length="41" mass="4406">MLPPALLSAGGRTTLAPSLPGTDARTLTAMLRFDYDWDAEL</sequence>
<dbReference type="GeneID" id="78824281"/>
<dbReference type="HOGENOM" id="CLU_3273147_0_0_7"/>
<dbReference type="EMBL" id="CP000113">
    <property type="protein sequence ID" value="ABF87106.1"/>
    <property type="molecule type" value="Genomic_DNA"/>
</dbReference>
<dbReference type="RefSeq" id="WP_011557156.1">
    <property type="nucleotide sequence ID" value="NC_008095.1"/>
</dbReference>
<dbReference type="KEGG" id="mxa:MXAN_7237"/>
<proteinExistence type="predicted"/>
<keyword evidence="2" id="KW-1185">Reference proteome</keyword>
<dbReference type="Proteomes" id="UP000002402">
    <property type="component" value="Chromosome"/>
</dbReference>
<dbReference type="EnsemblBacteria" id="ABF87106">
    <property type="protein sequence ID" value="ABF87106"/>
    <property type="gene ID" value="MXAN_7237"/>
</dbReference>
<organism evidence="1 2">
    <name type="scientific">Myxococcus xanthus (strain DK1622)</name>
    <dbReference type="NCBI Taxonomy" id="246197"/>
    <lineage>
        <taxon>Bacteria</taxon>
        <taxon>Pseudomonadati</taxon>
        <taxon>Myxococcota</taxon>
        <taxon>Myxococcia</taxon>
        <taxon>Myxococcales</taxon>
        <taxon>Cystobacterineae</taxon>
        <taxon>Myxococcaceae</taxon>
        <taxon>Myxococcus</taxon>
    </lineage>
</organism>
<evidence type="ECO:0000313" key="1">
    <source>
        <dbReference type="EMBL" id="ABF87106.1"/>
    </source>
</evidence>
<reference evidence="1 2" key="1">
    <citation type="journal article" date="2006" name="Proc. Natl. Acad. Sci. U.S.A.">
        <title>Evolution of sensory complexity recorded in a myxobacterial genome.</title>
        <authorList>
            <person name="Goldman B.S."/>
            <person name="Nierman W.C."/>
            <person name="Kaiser D."/>
            <person name="Slater S.C."/>
            <person name="Durkin A.S."/>
            <person name="Eisen J.A."/>
            <person name="Ronning C.M."/>
            <person name="Barbazuk W.B."/>
            <person name="Blanchard M."/>
            <person name="Field C."/>
            <person name="Halling C."/>
            <person name="Hinkle G."/>
            <person name="Iartchuk O."/>
            <person name="Kim H.S."/>
            <person name="Mackenzie C."/>
            <person name="Madupu R."/>
            <person name="Miller N."/>
            <person name="Shvartsbeyn A."/>
            <person name="Sullivan S.A."/>
            <person name="Vaudin M."/>
            <person name="Wiegand R."/>
            <person name="Kaplan H.B."/>
        </authorList>
    </citation>
    <scope>NUCLEOTIDE SEQUENCE [LARGE SCALE GENOMIC DNA]</scope>
    <source>
        <strain evidence="2">DK1622</strain>
    </source>
</reference>
<accession>Q1CW73</accession>
<protein>
    <submittedName>
        <fullName evidence="1">Uncharacterized protein</fullName>
    </submittedName>
</protein>
<gene>
    <name evidence="1" type="ordered locus">MXAN_7237</name>
</gene>
<name>Q1CW73_MYXXD</name>